<dbReference type="EMBL" id="FNCZ01000007">
    <property type="protein sequence ID" value="SDI10616.1"/>
    <property type="molecule type" value="Genomic_DNA"/>
</dbReference>
<organism evidence="2 3">
    <name type="scientific">Winogradskyella thalassocola</name>
    <dbReference type="NCBI Taxonomy" id="262004"/>
    <lineage>
        <taxon>Bacteria</taxon>
        <taxon>Pseudomonadati</taxon>
        <taxon>Bacteroidota</taxon>
        <taxon>Flavobacteriia</taxon>
        <taxon>Flavobacteriales</taxon>
        <taxon>Flavobacteriaceae</taxon>
        <taxon>Winogradskyella</taxon>
    </lineage>
</organism>
<dbReference type="Gene3D" id="3.30.1380.10">
    <property type="match status" value="1"/>
</dbReference>
<reference evidence="3" key="1">
    <citation type="submission" date="2016-10" db="EMBL/GenBank/DDBJ databases">
        <authorList>
            <person name="Varghese N."/>
            <person name="Submissions S."/>
        </authorList>
    </citation>
    <scope>NUCLEOTIDE SEQUENCE [LARGE SCALE GENOMIC DNA]</scope>
    <source>
        <strain evidence="3">DSM 15363</strain>
    </source>
</reference>
<feature type="transmembrane region" description="Helical" evidence="1">
    <location>
        <begin position="12"/>
        <end position="36"/>
    </location>
</feature>
<keyword evidence="1" id="KW-0812">Transmembrane</keyword>
<keyword evidence="3" id="KW-1185">Reference proteome</keyword>
<dbReference type="InterPro" id="IPR009045">
    <property type="entry name" value="Zn_M74/Hedgehog-like"/>
</dbReference>
<dbReference type="AlphaFoldDB" id="A0A1G8HVD8"/>
<dbReference type="Proteomes" id="UP000199492">
    <property type="component" value="Unassembled WGS sequence"/>
</dbReference>
<evidence type="ECO:0000313" key="2">
    <source>
        <dbReference type="EMBL" id="SDI10616.1"/>
    </source>
</evidence>
<keyword evidence="1" id="KW-0472">Membrane</keyword>
<feature type="transmembrane region" description="Helical" evidence="1">
    <location>
        <begin position="48"/>
        <end position="66"/>
    </location>
</feature>
<keyword evidence="1" id="KW-1133">Transmembrane helix</keyword>
<accession>A0A1G8HVD8</accession>
<sequence length="265" mass="30394">MRSLFMRLLKLIGHIAIILILTIITQIGGIIWLLTIIISYKIKKGKRIVFPLLYLLFNLVIIPPIATHFGREKLPWFDKHLKPRNWFYPLAFRNYVNSNLKSELENSAHVLSSSGIAITYLDANFPFIDGFPLLPHLSHNDGKKIDLSFMYLDHNGISTSNKPSISGYGVYANTDKNYTSKSCIDKGNWQYDFTKYLTLGTIHKLKLDKPKTALIIKQLLSAPSTQKLFIEPHLKQSLGLGHESKIRFHGCKAVRHDDHIHYQIK</sequence>
<evidence type="ECO:0000256" key="1">
    <source>
        <dbReference type="SAM" id="Phobius"/>
    </source>
</evidence>
<protein>
    <submittedName>
        <fullName evidence="2">Uncharacterized protein</fullName>
    </submittedName>
</protein>
<dbReference type="STRING" id="262004.SAMN04489796_10760"/>
<dbReference type="RefSeq" id="WP_245710276.1">
    <property type="nucleotide sequence ID" value="NZ_FNCZ01000007.1"/>
</dbReference>
<proteinExistence type="predicted"/>
<evidence type="ECO:0000313" key="3">
    <source>
        <dbReference type="Proteomes" id="UP000199492"/>
    </source>
</evidence>
<name>A0A1G8HVD8_9FLAO</name>
<gene>
    <name evidence="2" type="ORF">SAMN04489796_10760</name>
</gene>